<keyword evidence="1" id="KW-1133">Transmembrane helix</keyword>
<gene>
    <name evidence="2" type="ORF">H6G24_28525</name>
</gene>
<evidence type="ECO:0000313" key="2">
    <source>
        <dbReference type="EMBL" id="MBD2199380.1"/>
    </source>
</evidence>
<sequence length="160" mass="18424">MQETVAQPIQESLRNLPVLYKQDESQIIQHNPIQQAIQLWANISDRKTVEVYQQAAGKTWDLLKQALAVIFFLCQLLIALIIWISGFCFQMGQIFRNKLEVEQPTLEQTISTLFQFLLWPLARTYDWADSFVKKYLGWDNPISTTSSAIKPKQTTTSGDT</sequence>
<evidence type="ECO:0008006" key="4">
    <source>
        <dbReference type="Google" id="ProtNLM"/>
    </source>
</evidence>
<feature type="transmembrane region" description="Helical" evidence="1">
    <location>
        <begin position="66"/>
        <end position="89"/>
    </location>
</feature>
<keyword evidence="3" id="KW-1185">Reference proteome</keyword>
<accession>A0ABR8AIN1</accession>
<dbReference type="EMBL" id="JACJQH010000058">
    <property type="protein sequence ID" value="MBD2199380.1"/>
    <property type="molecule type" value="Genomic_DNA"/>
</dbReference>
<proteinExistence type="predicted"/>
<keyword evidence="1" id="KW-0472">Membrane</keyword>
<name>A0ABR8AIN1_9CYAN</name>
<evidence type="ECO:0000313" key="3">
    <source>
        <dbReference type="Proteomes" id="UP000658514"/>
    </source>
</evidence>
<protein>
    <recommendedName>
        <fullName evidence="4">Cyanobacterial aminoacyl-tRNA synthetase CAAD domain-containing protein</fullName>
    </recommendedName>
</protein>
<dbReference type="Proteomes" id="UP000658514">
    <property type="component" value="Unassembled WGS sequence"/>
</dbReference>
<dbReference type="RefSeq" id="WP_190548649.1">
    <property type="nucleotide sequence ID" value="NZ_CAWPNO010000093.1"/>
</dbReference>
<comment type="caution">
    <text evidence="2">The sequence shown here is derived from an EMBL/GenBank/DDBJ whole genome shotgun (WGS) entry which is preliminary data.</text>
</comment>
<evidence type="ECO:0000256" key="1">
    <source>
        <dbReference type="SAM" id="Phobius"/>
    </source>
</evidence>
<keyword evidence="1" id="KW-0812">Transmembrane</keyword>
<reference evidence="2 3" key="1">
    <citation type="journal article" date="2020" name="ISME J.">
        <title>Comparative genomics reveals insights into cyanobacterial evolution and habitat adaptation.</title>
        <authorList>
            <person name="Chen M.Y."/>
            <person name="Teng W.K."/>
            <person name="Zhao L."/>
            <person name="Hu C.X."/>
            <person name="Zhou Y.K."/>
            <person name="Han B.P."/>
            <person name="Song L.R."/>
            <person name="Shu W.S."/>
        </authorList>
    </citation>
    <scope>NUCLEOTIDE SEQUENCE [LARGE SCALE GENOMIC DNA]</scope>
    <source>
        <strain evidence="2 3">FACHB-288</strain>
    </source>
</reference>
<organism evidence="2 3">
    <name type="scientific">Calothrix parietina FACHB-288</name>
    <dbReference type="NCBI Taxonomy" id="2692896"/>
    <lineage>
        <taxon>Bacteria</taxon>
        <taxon>Bacillati</taxon>
        <taxon>Cyanobacteriota</taxon>
        <taxon>Cyanophyceae</taxon>
        <taxon>Nostocales</taxon>
        <taxon>Calotrichaceae</taxon>
        <taxon>Calothrix</taxon>
    </lineage>
</organism>